<organism evidence="7 8">
    <name type="scientific">Aplysia californica</name>
    <name type="common">California sea hare</name>
    <dbReference type="NCBI Taxonomy" id="6500"/>
    <lineage>
        <taxon>Eukaryota</taxon>
        <taxon>Metazoa</taxon>
        <taxon>Spiralia</taxon>
        <taxon>Lophotrochozoa</taxon>
        <taxon>Mollusca</taxon>
        <taxon>Gastropoda</taxon>
        <taxon>Heterobranchia</taxon>
        <taxon>Euthyneura</taxon>
        <taxon>Tectipleura</taxon>
        <taxon>Aplysiida</taxon>
        <taxon>Aplysioidea</taxon>
        <taxon>Aplysiidae</taxon>
        <taxon>Aplysia</taxon>
    </lineage>
</organism>
<comment type="similarity">
    <text evidence="2 4">Belongs to the AB hydrolase superfamily. Lipase family.</text>
</comment>
<proteinExistence type="inferred from homology"/>
<dbReference type="Pfam" id="PF00151">
    <property type="entry name" value="Lipase"/>
    <property type="match status" value="1"/>
</dbReference>
<dbReference type="PIRSF" id="PIRSF000865">
    <property type="entry name" value="Lipoprotein_lipase_LIPH"/>
    <property type="match status" value="1"/>
</dbReference>
<dbReference type="PANTHER" id="PTHR11610:SF173">
    <property type="entry name" value="LIPASE DOMAIN-CONTAINING PROTEIN-RELATED"/>
    <property type="match status" value="1"/>
</dbReference>
<dbReference type="InterPro" id="IPR000734">
    <property type="entry name" value="TAG_lipase"/>
</dbReference>
<sequence>MWWNISLLIAALSLLAGGRAQDLSRNPAERIPLKGKWCYKENCFRVLRPFPMSPKLVNVKYYLYTREGPSHAHLLPDASHPERYLQLWKNFKRRPTKILVHGFLDNLNVNPWMKEMKEELLTHGDYNVILVSWIPGNLPPYLQASANTRLVGLQIAELINATVELSGLSPADFHVIGHSLGSHIAGYAGSQVSGLGRISGLDPAGPLFSDTPPDLRLDETDAMFVDVIHTDAPRAGSDPRQDFGLGLLQRVGHVDFYPNLGRNQPGCDESIVAQVKKRGFLQGGSEFVACDHLRSYRLFTDSINSACPFLALPCASEQDYQSGKCSSCVGEGCRRMGFHADSAPAPRTPTKYFLWTSEAVPYCLYNSHVSVTIDPHSHDQRGVMAVQLTGSLASSDMLRLNELPNELLGGSTYEFSTQHPEKVGRLEGVTFLWVRKPRLQDILGPKELRLGRVSVTQLETESRTEMCAHGEPVLPGKPLIMTSRDYPC</sequence>
<dbReference type="CDD" id="cd00707">
    <property type="entry name" value="Pancreat_lipase_like"/>
    <property type="match status" value="1"/>
</dbReference>
<evidence type="ECO:0000313" key="8">
    <source>
        <dbReference type="RefSeq" id="XP_012938625.1"/>
    </source>
</evidence>
<evidence type="ECO:0000313" key="7">
    <source>
        <dbReference type="Proteomes" id="UP000694888"/>
    </source>
</evidence>
<dbReference type="InterPro" id="IPR013818">
    <property type="entry name" value="Lipase"/>
</dbReference>
<dbReference type="RefSeq" id="XP_012938625.1">
    <property type="nucleotide sequence ID" value="XM_013083171.2"/>
</dbReference>
<keyword evidence="5" id="KW-0732">Signal</keyword>
<accession>A0ABM1A100</accession>
<dbReference type="InterPro" id="IPR033906">
    <property type="entry name" value="Lipase_N"/>
</dbReference>
<comment type="subcellular location">
    <subcellularLocation>
        <location evidence="1">Secreted</location>
    </subcellularLocation>
</comment>
<evidence type="ECO:0000256" key="3">
    <source>
        <dbReference type="ARBA" id="ARBA00022525"/>
    </source>
</evidence>
<keyword evidence="7" id="KW-1185">Reference proteome</keyword>
<evidence type="ECO:0000256" key="5">
    <source>
        <dbReference type="SAM" id="SignalP"/>
    </source>
</evidence>
<dbReference type="PANTHER" id="PTHR11610">
    <property type="entry name" value="LIPASE"/>
    <property type="match status" value="1"/>
</dbReference>
<gene>
    <name evidence="8" type="primary">LOC101849464</name>
</gene>
<dbReference type="Gene3D" id="3.40.50.1820">
    <property type="entry name" value="alpha/beta hydrolase"/>
    <property type="match status" value="1"/>
</dbReference>
<evidence type="ECO:0000256" key="2">
    <source>
        <dbReference type="ARBA" id="ARBA00010701"/>
    </source>
</evidence>
<dbReference type="Proteomes" id="UP000694888">
    <property type="component" value="Unplaced"/>
</dbReference>
<evidence type="ECO:0000256" key="4">
    <source>
        <dbReference type="RuleBase" id="RU004262"/>
    </source>
</evidence>
<feature type="signal peptide" evidence="5">
    <location>
        <begin position="1"/>
        <end position="20"/>
    </location>
</feature>
<evidence type="ECO:0000259" key="6">
    <source>
        <dbReference type="Pfam" id="PF00151"/>
    </source>
</evidence>
<reference evidence="8" key="1">
    <citation type="submission" date="2025-08" db="UniProtKB">
        <authorList>
            <consortium name="RefSeq"/>
        </authorList>
    </citation>
    <scope>IDENTIFICATION</scope>
</reference>
<dbReference type="PRINTS" id="PR00821">
    <property type="entry name" value="TAGLIPASE"/>
</dbReference>
<feature type="chain" id="PRO_5046528853" evidence="5">
    <location>
        <begin position="21"/>
        <end position="488"/>
    </location>
</feature>
<feature type="domain" description="Lipase" evidence="6">
    <location>
        <begin position="50"/>
        <end position="362"/>
    </location>
</feature>
<dbReference type="InterPro" id="IPR029058">
    <property type="entry name" value="AB_hydrolase_fold"/>
</dbReference>
<keyword evidence="3" id="KW-0964">Secreted</keyword>
<protein>
    <submittedName>
        <fullName evidence="8">Pancreatic triacylglycerol lipase</fullName>
    </submittedName>
</protein>
<evidence type="ECO:0000256" key="1">
    <source>
        <dbReference type="ARBA" id="ARBA00004613"/>
    </source>
</evidence>
<name>A0ABM1A100_APLCA</name>
<dbReference type="InterPro" id="IPR016272">
    <property type="entry name" value="Lipase_LIPH"/>
</dbReference>
<dbReference type="GeneID" id="101849464"/>
<dbReference type="SUPFAM" id="SSF53474">
    <property type="entry name" value="alpha/beta-Hydrolases"/>
    <property type="match status" value="1"/>
</dbReference>
<dbReference type="Gene3D" id="2.60.60.20">
    <property type="entry name" value="PLAT/LH2 domain"/>
    <property type="match status" value="1"/>
</dbReference>